<protein>
    <submittedName>
        <fullName evidence="2">SdpI/YhfL family protein</fullName>
    </submittedName>
</protein>
<proteinExistence type="predicted"/>
<sequence>MGFWIFMTAMNLVLPFIMIVIGYIFLKNPPKEINHLVGYRTTMSMKNKDTWEFAHHHCGKNWKIIGLSMLIPSALVMLFFIGKDINTIGEFGSVVMGVQTVILLASLIPTEIALRKNFDKDGNRIQM</sequence>
<feature type="transmembrane region" description="Helical" evidence="1">
    <location>
        <begin position="94"/>
        <end position="114"/>
    </location>
</feature>
<dbReference type="AlphaFoldDB" id="A0A2S6HXN0"/>
<comment type="caution">
    <text evidence="2">The sequence shown here is derived from an EMBL/GenBank/DDBJ whole genome shotgun (WGS) entry which is preliminary data.</text>
</comment>
<organism evidence="2 3">
    <name type="scientific">Lacrimispora xylanisolvens</name>
    <dbReference type="NCBI Taxonomy" id="384636"/>
    <lineage>
        <taxon>Bacteria</taxon>
        <taxon>Bacillati</taxon>
        <taxon>Bacillota</taxon>
        <taxon>Clostridia</taxon>
        <taxon>Lachnospirales</taxon>
        <taxon>Lachnospiraceae</taxon>
        <taxon>Lacrimispora</taxon>
    </lineage>
</organism>
<dbReference type="EMBL" id="PTJA01000002">
    <property type="protein sequence ID" value="PPK82673.1"/>
    <property type="molecule type" value="Genomic_DNA"/>
</dbReference>
<dbReference type="InterPro" id="IPR025962">
    <property type="entry name" value="SdpI/YhfL"/>
</dbReference>
<name>A0A2S6HXN0_9FIRM</name>
<keyword evidence="3" id="KW-1185">Reference proteome</keyword>
<evidence type="ECO:0000256" key="1">
    <source>
        <dbReference type="SAM" id="Phobius"/>
    </source>
</evidence>
<feature type="transmembrane region" description="Helical" evidence="1">
    <location>
        <begin position="6"/>
        <end position="26"/>
    </location>
</feature>
<dbReference type="RefSeq" id="WP_104435380.1">
    <property type="nucleotide sequence ID" value="NZ_PTJA01000002.1"/>
</dbReference>
<keyword evidence="1" id="KW-1133">Transmembrane helix</keyword>
<dbReference type="Proteomes" id="UP000237749">
    <property type="component" value="Unassembled WGS sequence"/>
</dbReference>
<evidence type="ECO:0000313" key="3">
    <source>
        <dbReference type="Proteomes" id="UP000237749"/>
    </source>
</evidence>
<accession>A0A2S6HXN0</accession>
<evidence type="ECO:0000313" key="2">
    <source>
        <dbReference type="EMBL" id="PPK82673.1"/>
    </source>
</evidence>
<gene>
    <name evidence="2" type="ORF">BXY41_102363</name>
</gene>
<keyword evidence="1" id="KW-0472">Membrane</keyword>
<keyword evidence="1" id="KW-0812">Transmembrane</keyword>
<dbReference type="Pfam" id="PF13630">
    <property type="entry name" value="SdpI"/>
    <property type="match status" value="1"/>
</dbReference>
<feature type="transmembrane region" description="Helical" evidence="1">
    <location>
        <begin position="64"/>
        <end position="82"/>
    </location>
</feature>
<dbReference type="OrthoDB" id="3173919at2"/>
<reference evidence="2 3" key="1">
    <citation type="submission" date="2018-02" db="EMBL/GenBank/DDBJ databases">
        <title>Genomic Encyclopedia of Archaeal and Bacterial Type Strains, Phase II (KMG-II): from individual species to whole genera.</title>
        <authorList>
            <person name="Goeker M."/>
        </authorList>
    </citation>
    <scope>NUCLEOTIDE SEQUENCE [LARGE SCALE GENOMIC DNA]</scope>
    <source>
        <strain evidence="2 3">DSM 3808</strain>
    </source>
</reference>